<feature type="compositionally biased region" description="Polar residues" evidence="1">
    <location>
        <begin position="30"/>
        <end position="44"/>
    </location>
</feature>
<dbReference type="Proteomes" id="UP000625711">
    <property type="component" value="Unassembled WGS sequence"/>
</dbReference>
<keyword evidence="3" id="KW-1185">Reference proteome</keyword>
<dbReference type="AlphaFoldDB" id="A0A834HY13"/>
<comment type="caution">
    <text evidence="2">The sequence shown here is derived from an EMBL/GenBank/DDBJ whole genome shotgun (WGS) entry which is preliminary data.</text>
</comment>
<proteinExistence type="predicted"/>
<gene>
    <name evidence="2" type="ORF">GWI33_001844</name>
</gene>
<sequence>MTMETDENPPAGPSTAQDSDPAPSEPKPDSNISTQRETTGGENTMNIINAANPKLLRKTVCGPCTTENSLNYLKWNKKPYQFACGAEGWGPTPENGKMARNKNNFISC</sequence>
<evidence type="ECO:0000313" key="3">
    <source>
        <dbReference type="Proteomes" id="UP000625711"/>
    </source>
</evidence>
<dbReference type="EMBL" id="JAACXV010020717">
    <property type="protein sequence ID" value="KAF7263577.1"/>
    <property type="molecule type" value="Genomic_DNA"/>
</dbReference>
<reference evidence="2" key="1">
    <citation type="submission" date="2020-08" db="EMBL/GenBank/DDBJ databases">
        <title>Genome sequencing and assembly of the red palm weevil Rhynchophorus ferrugineus.</title>
        <authorList>
            <person name="Dias G.B."/>
            <person name="Bergman C.M."/>
            <person name="Manee M."/>
        </authorList>
    </citation>
    <scope>NUCLEOTIDE SEQUENCE</scope>
    <source>
        <strain evidence="2">AA-2017</strain>
        <tissue evidence="2">Whole larva</tissue>
    </source>
</reference>
<evidence type="ECO:0000313" key="2">
    <source>
        <dbReference type="EMBL" id="KAF7263577.1"/>
    </source>
</evidence>
<organism evidence="2 3">
    <name type="scientific">Rhynchophorus ferrugineus</name>
    <name type="common">Red palm weevil</name>
    <name type="synonym">Curculio ferrugineus</name>
    <dbReference type="NCBI Taxonomy" id="354439"/>
    <lineage>
        <taxon>Eukaryota</taxon>
        <taxon>Metazoa</taxon>
        <taxon>Ecdysozoa</taxon>
        <taxon>Arthropoda</taxon>
        <taxon>Hexapoda</taxon>
        <taxon>Insecta</taxon>
        <taxon>Pterygota</taxon>
        <taxon>Neoptera</taxon>
        <taxon>Endopterygota</taxon>
        <taxon>Coleoptera</taxon>
        <taxon>Polyphaga</taxon>
        <taxon>Cucujiformia</taxon>
        <taxon>Curculionidae</taxon>
        <taxon>Dryophthorinae</taxon>
        <taxon>Rhynchophorus</taxon>
    </lineage>
</organism>
<name>A0A834HY13_RHYFE</name>
<feature type="region of interest" description="Disordered" evidence="1">
    <location>
        <begin position="1"/>
        <end position="44"/>
    </location>
</feature>
<evidence type="ECO:0000256" key="1">
    <source>
        <dbReference type="SAM" id="MobiDB-lite"/>
    </source>
</evidence>
<protein>
    <submittedName>
        <fullName evidence="2">Uncharacterized protein</fullName>
    </submittedName>
</protein>
<accession>A0A834HY13</accession>